<proteinExistence type="predicted"/>
<reference evidence="1" key="1">
    <citation type="submission" date="2019-05" db="EMBL/GenBank/DDBJ databases">
        <title>Annotation for the trematode Fasciolopsis buski.</title>
        <authorList>
            <person name="Choi Y.-J."/>
        </authorList>
    </citation>
    <scope>NUCLEOTIDE SEQUENCE</scope>
    <source>
        <strain evidence="1">HT</strain>
        <tissue evidence="1">Whole worm</tissue>
    </source>
</reference>
<comment type="caution">
    <text evidence="1">The sequence shown here is derived from an EMBL/GenBank/DDBJ whole genome shotgun (WGS) entry which is preliminary data.</text>
</comment>
<gene>
    <name evidence="1" type="ORF">FBUS_10398</name>
</gene>
<dbReference type="Gene3D" id="3.30.420.40">
    <property type="match status" value="1"/>
</dbReference>
<evidence type="ECO:0000313" key="2">
    <source>
        <dbReference type="Proteomes" id="UP000728185"/>
    </source>
</evidence>
<dbReference type="PANTHER" id="PTHR12862">
    <property type="entry name" value="BADF TYPE ATPASE DOMAIN-CONTAINING PROTEIN"/>
    <property type="match status" value="1"/>
</dbReference>
<dbReference type="SUPFAM" id="SSF53067">
    <property type="entry name" value="Actin-like ATPase domain"/>
    <property type="match status" value="1"/>
</dbReference>
<evidence type="ECO:0000313" key="1">
    <source>
        <dbReference type="EMBL" id="KAA0195374.1"/>
    </source>
</evidence>
<organism evidence="1 2">
    <name type="scientific">Fasciolopsis buskii</name>
    <dbReference type="NCBI Taxonomy" id="27845"/>
    <lineage>
        <taxon>Eukaryota</taxon>
        <taxon>Metazoa</taxon>
        <taxon>Spiralia</taxon>
        <taxon>Lophotrochozoa</taxon>
        <taxon>Platyhelminthes</taxon>
        <taxon>Trematoda</taxon>
        <taxon>Digenea</taxon>
        <taxon>Plagiorchiida</taxon>
        <taxon>Echinostomata</taxon>
        <taxon>Echinostomatoidea</taxon>
        <taxon>Fasciolidae</taxon>
        <taxon>Fasciolopsis</taxon>
    </lineage>
</organism>
<accession>A0A8E0S379</accession>
<keyword evidence="1" id="KW-0808">Transferase</keyword>
<dbReference type="PANTHER" id="PTHR12862:SF0">
    <property type="entry name" value="N-ACETYL-D-GLUCOSAMINE KINASE"/>
    <property type="match status" value="1"/>
</dbReference>
<keyword evidence="1" id="KW-0418">Kinase</keyword>
<dbReference type="Proteomes" id="UP000728185">
    <property type="component" value="Unassembled WGS sequence"/>
</dbReference>
<sequence length="88" mass="9063">MALSGVDAPETILDLITALNAVKPELAKTIDICNDAIGTYLTASDEPAIVLICGTGSICTYIRKDLSCARIGGYGHLLGDGGSGEYVC</sequence>
<dbReference type="InterPro" id="IPR043129">
    <property type="entry name" value="ATPase_NBD"/>
</dbReference>
<dbReference type="OrthoDB" id="311172at2759"/>
<dbReference type="EMBL" id="LUCM01003765">
    <property type="protein sequence ID" value="KAA0195374.1"/>
    <property type="molecule type" value="Genomic_DNA"/>
</dbReference>
<name>A0A8E0S379_9TREM</name>
<keyword evidence="2" id="KW-1185">Reference proteome</keyword>
<protein>
    <submittedName>
        <fullName evidence="1">N-acetylglucosamine kinase</fullName>
    </submittedName>
</protein>
<dbReference type="AlphaFoldDB" id="A0A8E0S379"/>
<dbReference type="InterPro" id="IPR039758">
    <property type="entry name" value="NAGK-like"/>
</dbReference>
<dbReference type="GO" id="GO:0045127">
    <property type="term" value="F:N-acetylglucosamine kinase activity"/>
    <property type="evidence" value="ECO:0007669"/>
    <property type="project" value="InterPro"/>
</dbReference>